<gene>
    <name evidence="1" type="ORF">D0812_29325</name>
</gene>
<keyword evidence="1" id="KW-0614">Plasmid</keyword>
<name>A0ABM6ZS30_9VIBR</name>
<protein>
    <submittedName>
        <fullName evidence="1">Uncharacterized protein</fullName>
    </submittedName>
</protein>
<proteinExistence type="predicted"/>
<accession>A0ABM6ZS30</accession>
<sequence length="311" mass="35376">MEFRYPVAVAEANASSRIYLTKELAHREEGEAEFELLLSKLGNAVNGYPDWHPILTIPNRKYLHGETLQTLYKGLDHTRMFVRGFVTCPYDESEADALVETSNMLPGINSYRLKVSLYSDYSYPVVVEATDVELEADGTIRSRDALAWYVQEIVKNAHSAQVAETWWNLRGSILGQPHGSRSSLFVNQYTGGHMRKILDALNNSGMYGPIKEWSLEMLSKKKRDQISETLIRTAIQNSKNNSQKFEFELHGETCKATIRDTWDDGSELSIRVQIGDMDDLNLLVNGFYYPKKNILQVLDPNGKRAIAEKFL</sequence>
<dbReference type="Proteomes" id="UP000272136">
    <property type="component" value="Plasmid pVOWZ1"/>
</dbReference>
<keyword evidence="2" id="KW-1185">Reference proteome</keyword>
<evidence type="ECO:0000313" key="2">
    <source>
        <dbReference type="Proteomes" id="UP000272136"/>
    </source>
</evidence>
<geneLocation type="plasmid" evidence="2">
    <name>pvowz1</name>
</geneLocation>
<reference evidence="1 2" key="1">
    <citation type="submission" date="2018-10" db="EMBL/GenBank/DDBJ databases">
        <title>Whole Genome of Vibrio owensii strain 170502, isolated from Acute Hepatopancreatic Necrosis Disease (AHPND) shrimp.</title>
        <authorList>
            <person name="Yan M."/>
            <person name="Wang X."/>
            <person name="Wang Y."/>
        </authorList>
    </citation>
    <scope>NUCLEOTIDE SEQUENCE [LARGE SCALE GENOMIC DNA]</scope>
    <source>
        <strain evidence="1 2">1700302</strain>
        <plasmid evidence="2">pvowz1</plasmid>
    </source>
</reference>
<organism evidence="1 2">
    <name type="scientific">Vibrio owensii</name>
    <dbReference type="NCBI Taxonomy" id="696485"/>
    <lineage>
        <taxon>Bacteria</taxon>
        <taxon>Pseudomonadati</taxon>
        <taxon>Pseudomonadota</taxon>
        <taxon>Gammaproteobacteria</taxon>
        <taxon>Vibrionales</taxon>
        <taxon>Vibrionaceae</taxon>
        <taxon>Vibrio</taxon>
    </lineage>
</organism>
<dbReference type="RefSeq" id="WP_122045229.1">
    <property type="nucleotide sequence ID" value="NZ_CP033139.1"/>
</dbReference>
<dbReference type="EMBL" id="CP033139">
    <property type="protein sequence ID" value="AYO18526.1"/>
    <property type="molecule type" value="Genomic_DNA"/>
</dbReference>
<evidence type="ECO:0000313" key="1">
    <source>
        <dbReference type="EMBL" id="AYO18526.1"/>
    </source>
</evidence>